<keyword evidence="3" id="KW-1185">Reference proteome</keyword>
<proteinExistence type="predicted"/>
<name>A0A7J7J601_BUGNE</name>
<evidence type="ECO:0000256" key="1">
    <source>
        <dbReference type="SAM" id="MobiDB-lite"/>
    </source>
</evidence>
<evidence type="ECO:0000313" key="3">
    <source>
        <dbReference type="Proteomes" id="UP000593567"/>
    </source>
</evidence>
<gene>
    <name evidence="2" type="ORF">EB796_020374</name>
</gene>
<evidence type="ECO:0000313" key="2">
    <source>
        <dbReference type="EMBL" id="KAF6021317.1"/>
    </source>
</evidence>
<sequence length="225" mass="25155">MAQVTDAPKESLDAPPAGEITREQAIQIAKEERKKEQRKARRAQKQQQKARKKKEKMTEMKRATPKTVDGRRLRSDPLLNISPEGYNSIGQLGLSSSENAAIFGVNFFQEGSTAAAPRETFKCLCTDCLDNSKLCVSDFRCAAMTYKEGKHETTVYSCLNYSQPLMELAYCEGGREGKSNSTQSGQFAVVVKCVTTCHHQSYLAHQLLLFIPQLVAFLTYIQRCS</sequence>
<feature type="compositionally biased region" description="Basic residues" evidence="1">
    <location>
        <begin position="36"/>
        <end position="55"/>
    </location>
</feature>
<organism evidence="2 3">
    <name type="scientific">Bugula neritina</name>
    <name type="common">Brown bryozoan</name>
    <name type="synonym">Sertularia neritina</name>
    <dbReference type="NCBI Taxonomy" id="10212"/>
    <lineage>
        <taxon>Eukaryota</taxon>
        <taxon>Metazoa</taxon>
        <taxon>Spiralia</taxon>
        <taxon>Lophotrochozoa</taxon>
        <taxon>Bryozoa</taxon>
        <taxon>Gymnolaemata</taxon>
        <taxon>Cheilostomatida</taxon>
        <taxon>Flustrina</taxon>
        <taxon>Buguloidea</taxon>
        <taxon>Bugulidae</taxon>
        <taxon>Bugula</taxon>
    </lineage>
</organism>
<accession>A0A7J7J601</accession>
<comment type="caution">
    <text evidence="2">The sequence shown here is derived from an EMBL/GenBank/DDBJ whole genome shotgun (WGS) entry which is preliminary data.</text>
</comment>
<reference evidence="2" key="1">
    <citation type="submission" date="2020-06" db="EMBL/GenBank/DDBJ databases">
        <title>Draft genome of Bugula neritina, a colonial animal packing powerful symbionts and potential medicines.</title>
        <authorList>
            <person name="Rayko M."/>
        </authorList>
    </citation>
    <scope>NUCLEOTIDE SEQUENCE [LARGE SCALE GENOMIC DNA]</scope>
    <source>
        <strain evidence="2">Kwan_BN1</strain>
    </source>
</reference>
<feature type="region of interest" description="Disordered" evidence="1">
    <location>
        <begin position="1"/>
        <end position="69"/>
    </location>
</feature>
<dbReference type="AlphaFoldDB" id="A0A7J7J601"/>
<dbReference type="Proteomes" id="UP000593567">
    <property type="component" value="Unassembled WGS sequence"/>
</dbReference>
<protein>
    <submittedName>
        <fullName evidence="2">Uncharacterized protein</fullName>
    </submittedName>
</protein>
<feature type="compositionally biased region" description="Basic and acidic residues" evidence="1">
    <location>
        <begin position="56"/>
        <end position="69"/>
    </location>
</feature>
<dbReference type="EMBL" id="VXIV02003067">
    <property type="protein sequence ID" value="KAF6021317.1"/>
    <property type="molecule type" value="Genomic_DNA"/>
</dbReference>